<reference evidence="2" key="1">
    <citation type="submission" date="2022-11" db="EMBL/GenBank/DDBJ databases">
        <title>Genome Resource of Sclerotinia nivalis Strain SnTB1, a Plant Pathogen Isolated from American Ginseng.</title>
        <authorList>
            <person name="Fan S."/>
        </authorList>
    </citation>
    <scope>NUCLEOTIDE SEQUENCE</scope>
    <source>
        <strain evidence="2">SnTB1</strain>
    </source>
</reference>
<feature type="coiled-coil region" evidence="1">
    <location>
        <begin position="38"/>
        <end position="65"/>
    </location>
</feature>
<name>A0A9X0DGQ9_9HELO</name>
<comment type="caution">
    <text evidence="2">The sequence shown here is derived from an EMBL/GenBank/DDBJ whole genome shotgun (WGS) entry which is preliminary data.</text>
</comment>
<sequence length="112" mass="13522">MKIDLDRFVDQIQNKIRLIGSAVMQIRLYNIKRQFIKFVDYEDLLQILERAYRNQNKRAEAWKLLINLKQRNQPFHIFYIEFQRLALKARIIDDNSTLVILLEQALSSELKN</sequence>
<proteinExistence type="predicted"/>
<evidence type="ECO:0000256" key="1">
    <source>
        <dbReference type="SAM" id="Coils"/>
    </source>
</evidence>
<protein>
    <submittedName>
        <fullName evidence="2">Uncharacterized protein</fullName>
    </submittedName>
</protein>
<accession>A0A9X0DGQ9</accession>
<evidence type="ECO:0000313" key="2">
    <source>
        <dbReference type="EMBL" id="KAJ8061052.1"/>
    </source>
</evidence>
<evidence type="ECO:0000313" key="3">
    <source>
        <dbReference type="Proteomes" id="UP001152300"/>
    </source>
</evidence>
<organism evidence="2 3">
    <name type="scientific">Sclerotinia nivalis</name>
    <dbReference type="NCBI Taxonomy" id="352851"/>
    <lineage>
        <taxon>Eukaryota</taxon>
        <taxon>Fungi</taxon>
        <taxon>Dikarya</taxon>
        <taxon>Ascomycota</taxon>
        <taxon>Pezizomycotina</taxon>
        <taxon>Leotiomycetes</taxon>
        <taxon>Helotiales</taxon>
        <taxon>Sclerotiniaceae</taxon>
        <taxon>Sclerotinia</taxon>
    </lineage>
</organism>
<dbReference type="Proteomes" id="UP001152300">
    <property type="component" value="Unassembled WGS sequence"/>
</dbReference>
<dbReference type="OrthoDB" id="3903894at2759"/>
<gene>
    <name evidence="2" type="ORF">OCU04_010129</name>
</gene>
<dbReference type="EMBL" id="JAPEIS010000012">
    <property type="protein sequence ID" value="KAJ8061052.1"/>
    <property type="molecule type" value="Genomic_DNA"/>
</dbReference>
<keyword evidence="3" id="KW-1185">Reference proteome</keyword>
<keyword evidence="1" id="KW-0175">Coiled coil</keyword>
<dbReference type="AlphaFoldDB" id="A0A9X0DGQ9"/>